<dbReference type="AlphaFoldDB" id="A0A0F9S2Z5"/>
<evidence type="ECO:0000313" key="1">
    <source>
        <dbReference type="EMBL" id="KKN63200.1"/>
    </source>
</evidence>
<gene>
    <name evidence="1" type="ORF">LCGC14_0504700</name>
</gene>
<dbReference type="EMBL" id="LAZR01000598">
    <property type="protein sequence ID" value="KKN63200.1"/>
    <property type="molecule type" value="Genomic_DNA"/>
</dbReference>
<name>A0A0F9S2Z5_9ZZZZ</name>
<reference evidence="1" key="1">
    <citation type="journal article" date="2015" name="Nature">
        <title>Complex archaea that bridge the gap between prokaryotes and eukaryotes.</title>
        <authorList>
            <person name="Spang A."/>
            <person name="Saw J.H."/>
            <person name="Jorgensen S.L."/>
            <person name="Zaremba-Niedzwiedzka K."/>
            <person name="Martijn J."/>
            <person name="Lind A.E."/>
            <person name="van Eijk R."/>
            <person name="Schleper C."/>
            <person name="Guy L."/>
            <person name="Ettema T.J."/>
        </authorList>
    </citation>
    <scope>NUCLEOTIDE SEQUENCE</scope>
</reference>
<organism evidence="1">
    <name type="scientific">marine sediment metagenome</name>
    <dbReference type="NCBI Taxonomy" id="412755"/>
    <lineage>
        <taxon>unclassified sequences</taxon>
        <taxon>metagenomes</taxon>
        <taxon>ecological metagenomes</taxon>
    </lineage>
</organism>
<protein>
    <submittedName>
        <fullName evidence="1">Uncharacterized protein</fullName>
    </submittedName>
</protein>
<sequence>MIDLTMPRRIFTVFTTVTRNGTKYMGERVKINAHNAGDAKQRVRDAGFEVNKHFEPEEAKE</sequence>
<accession>A0A0F9S2Z5</accession>
<comment type="caution">
    <text evidence="1">The sequence shown here is derived from an EMBL/GenBank/DDBJ whole genome shotgun (WGS) entry which is preliminary data.</text>
</comment>
<proteinExistence type="predicted"/>